<organism evidence="1 2">
    <name type="scientific">Pannonibacter phragmitetus</name>
    <dbReference type="NCBI Taxonomy" id="121719"/>
    <lineage>
        <taxon>Bacteria</taxon>
        <taxon>Pseudomonadati</taxon>
        <taxon>Pseudomonadota</taxon>
        <taxon>Alphaproteobacteria</taxon>
        <taxon>Hyphomicrobiales</taxon>
        <taxon>Stappiaceae</taxon>
        <taxon>Pannonibacter</taxon>
    </lineage>
</organism>
<protein>
    <recommendedName>
        <fullName evidence="3">Plasmid-related protein</fullName>
    </recommendedName>
</protein>
<dbReference type="Proteomes" id="UP000064921">
    <property type="component" value="Chromosome"/>
</dbReference>
<dbReference type="AlphaFoldDB" id="A0A0U3PRV4"/>
<dbReference type="GO" id="GO:0006355">
    <property type="term" value="P:regulation of DNA-templated transcription"/>
    <property type="evidence" value="ECO:0007669"/>
    <property type="project" value="InterPro"/>
</dbReference>
<dbReference type="STRING" id="121719.APZ00_16940"/>
<dbReference type="InterPro" id="IPR010985">
    <property type="entry name" value="Ribbon_hlx_hlx"/>
</dbReference>
<dbReference type="SUPFAM" id="SSF47598">
    <property type="entry name" value="Ribbon-helix-helix"/>
    <property type="match status" value="1"/>
</dbReference>
<dbReference type="EMBL" id="CP013068">
    <property type="protein sequence ID" value="ALV30172.1"/>
    <property type="molecule type" value="Genomic_DNA"/>
</dbReference>
<dbReference type="InterPro" id="IPR013321">
    <property type="entry name" value="Arc_rbn_hlx_hlx"/>
</dbReference>
<accession>A0A0U3PRV4</accession>
<name>A0A0U3PRV4_9HYPH</name>
<dbReference type="KEGG" id="pphr:APZ00_16940"/>
<keyword evidence="2" id="KW-1185">Reference proteome</keyword>
<evidence type="ECO:0000313" key="1">
    <source>
        <dbReference type="EMBL" id="ALV30172.1"/>
    </source>
</evidence>
<proteinExistence type="predicted"/>
<reference evidence="1 2" key="1">
    <citation type="submission" date="2015-10" db="EMBL/GenBank/DDBJ databases">
        <title>The world's first case of liver abscess caused by Pannonibacter phragmitetus.</title>
        <authorList>
            <person name="Ming D."/>
            <person name="Wang M."/>
            <person name="Zhou Y."/>
            <person name="Jiang T."/>
            <person name="Hu S."/>
        </authorList>
    </citation>
    <scope>NUCLEOTIDE SEQUENCE [LARGE SCALE GENOMIC DNA]</scope>
    <source>
        <strain evidence="1 2">31801</strain>
    </source>
</reference>
<evidence type="ECO:0000313" key="2">
    <source>
        <dbReference type="Proteomes" id="UP000064921"/>
    </source>
</evidence>
<dbReference type="Gene3D" id="1.10.1220.10">
    <property type="entry name" value="Met repressor-like"/>
    <property type="match status" value="1"/>
</dbReference>
<gene>
    <name evidence="1" type="ORF">APZ00_16940</name>
</gene>
<sequence>MTKKDVGLRIRLDRDLRDEFVAACQVHDRPAAQVIREFMREYVRERVASSAARTPQREARGNEE</sequence>
<evidence type="ECO:0008006" key="3">
    <source>
        <dbReference type="Google" id="ProtNLM"/>
    </source>
</evidence>